<dbReference type="InterPro" id="IPR029099">
    <property type="entry name" value="Pribosyltran_N"/>
</dbReference>
<dbReference type="PANTHER" id="PTHR10210">
    <property type="entry name" value="RIBOSE-PHOSPHATE DIPHOSPHOKINASE FAMILY MEMBER"/>
    <property type="match status" value="1"/>
</dbReference>
<dbReference type="OrthoDB" id="413572at2759"/>
<evidence type="ECO:0000256" key="2">
    <source>
        <dbReference type="ARBA" id="ARBA00022727"/>
    </source>
</evidence>
<dbReference type="NCBIfam" id="TIGR01251">
    <property type="entry name" value="ribP_PPkin"/>
    <property type="match status" value="1"/>
</dbReference>
<keyword evidence="2" id="KW-0545">Nucleotide biosynthesis</keyword>
<reference evidence="4 5" key="1">
    <citation type="submission" date="2018-10" db="EMBL/GenBank/DDBJ databases">
        <authorList>
            <consortium name="Pathogen Informatics"/>
        </authorList>
    </citation>
    <scope>NUCLEOTIDE SEQUENCE [LARGE SCALE GENOMIC DNA]</scope>
</reference>
<evidence type="ECO:0000313" key="5">
    <source>
        <dbReference type="Proteomes" id="UP000267029"/>
    </source>
</evidence>
<dbReference type="Gene3D" id="3.40.50.2020">
    <property type="match status" value="3"/>
</dbReference>
<dbReference type="FunFam" id="3.40.50.2020:FF:000014">
    <property type="entry name" value="Ribose-phosphate pyrophosphokinase 1"/>
    <property type="match status" value="1"/>
</dbReference>
<evidence type="ECO:0000259" key="3">
    <source>
        <dbReference type="Pfam" id="PF13793"/>
    </source>
</evidence>
<dbReference type="GO" id="GO:0006015">
    <property type="term" value="P:5-phosphoribose 1-diphosphate biosynthetic process"/>
    <property type="evidence" value="ECO:0007669"/>
    <property type="project" value="TreeGrafter"/>
</dbReference>
<dbReference type="STRING" id="53468.A0A0R3UFM0"/>
<dbReference type="GO" id="GO:0005524">
    <property type="term" value="F:ATP binding"/>
    <property type="evidence" value="ECO:0007669"/>
    <property type="project" value="TreeGrafter"/>
</dbReference>
<dbReference type="Pfam" id="PF13793">
    <property type="entry name" value="Pribosyltran_N"/>
    <property type="match status" value="1"/>
</dbReference>
<sequence>MLMKRLVVCNSHLSAKFPFESKGLVVLTGNSHPDLVKRICNYLNVSPCKSVTSTHSNKEIKVEINETVRGSSNCRFLLQLFEGHDVYLIQTGTTKVNDEIMEMLILAFACRAACARRVIIVMPYLPYCMQNKMRKRGSITCKLIAQLICSTGIDHVITIDLHSKEIQGFFDVPVDNLRASPFLISYLTETIPDHRNCVIVAKDPKSVARATSYAERLRVSLAVIHGVDREDTEQADGRTSPPPMEKEIKEWVSNEVKDGFLSQDGEILRRSNLEIHKESEDCQTDALSSNKPALSHRVRCLTTYDSGLISPSGLEPEPLTSPFVHNAWGFLPALQEKEKPPLSLVGNVNGKIAIIVDDIVDEVDDYVTAAELLHSRGAYKASCPYPSSIVVVVAVRP</sequence>
<evidence type="ECO:0000256" key="1">
    <source>
        <dbReference type="ARBA" id="ARBA00006478"/>
    </source>
</evidence>
<dbReference type="GO" id="GO:0004749">
    <property type="term" value="F:ribose phosphate diphosphokinase activity"/>
    <property type="evidence" value="ECO:0007669"/>
    <property type="project" value="TreeGrafter"/>
</dbReference>
<dbReference type="EMBL" id="UXSR01005222">
    <property type="protein sequence ID" value="VDD79924.1"/>
    <property type="molecule type" value="Genomic_DNA"/>
</dbReference>
<comment type="similarity">
    <text evidence="1">Belongs to the ribose-phosphate pyrophosphokinase family.</text>
</comment>
<name>A0A0R3UFM0_MESCO</name>
<dbReference type="SUPFAM" id="SSF53271">
    <property type="entry name" value="PRTase-like"/>
    <property type="match status" value="2"/>
</dbReference>
<accession>A0A0R3UFM0</accession>
<feature type="domain" description="Ribose-phosphate pyrophosphokinase N-terminal" evidence="3">
    <location>
        <begin position="25"/>
        <end position="152"/>
    </location>
</feature>
<evidence type="ECO:0000313" key="4">
    <source>
        <dbReference type="EMBL" id="VDD79924.1"/>
    </source>
</evidence>
<dbReference type="GO" id="GO:0000287">
    <property type="term" value="F:magnesium ion binding"/>
    <property type="evidence" value="ECO:0007669"/>
    <property type="project" value="InterPro"/>
</dbReference>
<dbReference type="InterPro" id="IPR029057">
    <property type="entry name" value="PRTase-like"/>
</dbReference>
<dbReference type="Pfam" id="PF14572">
    <property type="entry name" value="Pribosyl_synth"/>
    <property type="match status" value="2"/>
</dbReference>
<proteinExistence type="inferred from homology"/>
<dbReference type="GO" id="GO:0005737">
    <property type="term" value="C:cytoplasm"/>
    <property type="evidence" value="ECO:0007669"/>
    <property type="project" value="TreeGrafter"/>
</dbReference>
<dbReference type="Proteomes" id="UP000267029">
    <property type="component" value="Unassembled WGS sequence"/>
</dbReference>
<keyword evidence="5" id="KW-1185">Reference proteome</keyword>
<dbReference type="GO" id="GO:0002189">
    <property type="term" value="C:ribose phosphate diphosphokinase complex"/>
    <property type="evidence" value="ECO:0007669"/>
    <property type="project" value="TreeGrafter"/>
</dbReference>
<dbReference type="SMART" id="SM01400">
    <property type="entry name" value="Pribosyltran_N"/>
    <property type="match status" value="1"/>
</dbReference>
<gene>
    <name evidence="4" type="ORF">MCOS_LOCUS5927</name>
</gene>
<dbReference type="GO" id="GO:0006164">
    <property type="term" value="P:purine nucleotide biosynthetic process"/>
    <property type="evidence" value="ECO:0007669"/>
    <property type="project" value="TreeGrafter"/>
</dbReference>
<dbReference type="PANTHER" id="PTHR10210:SF53">
    <property type="entry name" value="GH23275P"/>
    <property type="match status" value="1"/>
</dbReference>
<protein>
    <recommendedName>
        <fullName evidence="3">Ribose-phosphate pyrophosphokinase N-terminal domain-containing protein</fullName>
    </recommendedName>
</protein>
<dbReference type="AlphaFoldDB" id="A0A0R3UFM0"/>
<dbReference type="InterPro" id="IPR005946">
    <property type="entry name" value="Rib-P_diPkinase"/>
</dbReference>
<organism evidence="4 5">
    <name type="scientific">Mesocestoides corti</name>
    <name type="common">Flatworm</name>
    <dbReference type="NCBI Taxonomy" id="53468"/>
    <lineage>
        <taxon>Eukaryota</taxon>
        <taxon>Metazoa</taxon>
        <taxon>Spiralia</taxon>
        <taxon>Lophotrochozoa</taxon>
        <taxon>Platyhelminthes</taxon>
        <taxon>Cestoda</taxon>
        <taxon>Eucestoda</taxon>
        <taxon>Cyclophyllidea</taxon>
        <taxon>Mesocestoididae</taxon>
        <taxon>Mesocestoides</taxon>
    </lineage>
</organism>